<dbReference type="Pfam" id="PF05617">
    <property type="entry name" value="Prolamin_like"/>
    <property type="match status" value="1"/>
</dbReference>
<evidence type="ECO:0000313" key="12">
    <source>
        <dbReference type="Proteomes" id="UP001419268"/>
    </source>
</evidence>
<feature type="domain" description="Prolamin-like" evidence="10">
    <location>
        <begin position="55"/>
        <end position="119"/>
    </location>
</feature>
<feature type="signal peptide" evidence="9">
    <location>
        <begin position="1"/>
        <end position="25"/>
    </location>
</feature>
<comment type="subcellular location">
    <subcellularLocation>
        <location evidence="1">Cytoplasmic vesicle</location>
    </subcellularLocation>
    <subcellularLocation>
        <location evidence="2">Secreted</location>
    </subcellularLocation>
</comment>
<evidence type="ECO:0000256" key="1">
    <source>
        <dbReference type="ARBA" id="ARBA00004541"/>
    </source>
</evidence>
<dbReference type="AlphaFoldDB" id="A0AAP0P340"/>
<dbReference type="PANTHER" id="PTHR35293">
    <property type="entry name" value="EGG CELL-SECRETED PROTEIN 1.5"/>
    <property type="match status" value="1"/>
</dbReference>
<evidence type="ECO:0000256" key="5">
    <source>
        <dbReference type="ARBA" id="ARBA00023279"/>
    </source>
</evidence>
<keyword evidence="12" id="KW-1185">Reference proteome</keyword>
<keyword evidence="3" id="KW-0964">Secreted</keyword>
<evidence type="ECO:0000256" key="8">
    <source>
        <dbReference type="ARBA" id="ARBA00034484"/>
    </source>
</evidence>
<keyword evidence="6" id="KW-0968">Cytoplasmic vesicle</keyword>
<evidence type="ECO:0000256" key="4">
    <source>
        <dbReference type="ARBA" id="ARBA00022729"/>
    </source>
</evidence>
<dbReference type="EMBL" id="JBBNAG010000006">
    <property type="protein sequence ID" value="KAK9126910.1"/>
    <property type="molecule type" value="Genomic_DNA"/>
</dbReference>
<name>A0AAP0P340_9MAGN</name>
<dbReference type="GO" id="GO:0009567">
    <property type="term" value="P:double fertilization forming a zygote and endosperm"/>
    <property type="evidence" value="ECO:0007669"/>
    <property type="project" value="InterPro"/>
</dbReference>
<dbReference type="Proteomes" id="UP001419268">
    <property type="component" value="Unassembled WGS sequence"/>
</dbReference>
<evidence type="ECO:0000259" key="10">
    <source>
        <dbReference type="Pfam" id="PF05617"/>
    </source>
</evidence>
<dbReference type="InterPro" id="IPR008502">
    <property type="entry name" value="Prolamin-like"/>
</dbReference>
<accession>A0AAP0P340</accession>
<dbReference type="GO" id="GO:0005576">
    <property type="term" value="C:extracellular region"/>
    <property type="evidence" value="ECO:0007669"/>
    <property type="project" value="UniProtKB-SubCell"/>
</dbReference>
<keyword evidence="5" id="KW-0278">Fertilization</keyword>
<organism evidence="11 12">
    <name type="scientific">Stephania cephalantha</name>
    <dbReference type="NCBI Taxonomy" id="152367"/>
    <lineage>
        <taxon>Eukaryota</taxon>
        <taxon>Viridiplantae</taxon>
        <taxon>Streptophyta</taxon>
        <taxon>Embryophyta</taxon>
        <taxon>Tracheophyta</taxon>
        <taxon>Spermatophyta</taxon>
        <taxon>Magnoliopsida</taxon>
        <taxon>Ranunculales</taxon>
        <taxon>Menispermaceae</taxon>
        <taxon>Menispermoideae</taxon>
        <taxon>Cissampelideae</taxon>
        <taxon>Stephania</taxon>
    </lineage>
</organism>
<comment type="caution">
    <text evidence="11">The sequence shown here is derived from an EMBL/GenBank/DDBJ whole genome shotgun (WGS) entry which is preliminary data.</text>
</comment>
<feature type="chain" id="PRO_5042934142" description="Prolamin-like domain-containing protein" evidence="9">
    <location>
        <begin position="26"/>
        <end position="198"/>
    </location>
</feature>
<dbReference type="GO" id="GO:2000008">
    <property type="term" value="P:regulation of protein localization to cell surface"/>
    <property type="evidence" value="ECO:0007669"/>
    <property type="project" value="UniProtKB-ARBA"/>
</dbReference>
<dbReference type="GO" id="GO:0080155">
    <property type="term" value="P:regulation of double fertilization forming a zygote and endosperm"/>
    <property type="evidence" value="ECO:0007669"/>
    <property type="project" value="UniProtKB-ARBA"/>
</dbReference>
<proteinExistence type="inferred from homology"/>
<sequence length="198" mass="21490">MAALMMKTNAALIIVLCFVGLVTEAREAKMVKELHRPVAGHNLESRIYAEGGMMECWNALLELKSCSNEIVLFFLNGESYLGQDCCRGIRTIMFQCWPSMLTSIGFTAEEGDVLRGYCDASATASAPVPALSPQVHMLEVGVYGVQVLFNCGVAVVSASMSIHATTYTSSEHFSTALVVVLHALKEQENSDLMQADQS</sequence>
<evidence type="ECO:0000256" key="6">
    <source>
        <dbReference type="ARBA" id="ARBA00023329"/>
    </source>
</evidence>
<evidence type="ECO:0000256" key="3">
    <source>
        <dbReference type="ARBA" id="ARBA00022525"/>
    </source>
</evidence>
<comment type="function">
    <text evidence="7">Involved in the regulation of gamete interactions during the double fertilization and to prevent multiple-pollen tube attraction; mediates the redistribution of the gamete fusogen HAP2/GCS1 to the cell surface after secretion upon sperm arrival.</text>
</comment>
<reference evidence="11 12" key="1">
    <citation type="submission" date="2024-01" db="EMBL/GenBank/DDBJ databases">
        <title>Genome assemblies of Stephania.</title>
        <authorList>
            <person name="Yang L."/>
        </authorList>
    </citation>
    <scope>NUCLEOTIDE SEQUENCE [LARGE SCALE GENOMIC DNA]</scope>
    <source>
        <strain evidence="11">JXDWG</strain>
        <tissue evidence="11">Leaf</tissue>
    </source>
</reference>
<gene>
    <name evidence="11" type="ORF">Scep_015756</name>
</gene>
<evidence type="ECO:0000313" key="11">
    <source>
        <dbReference type="EMBL" id="KAK9126910.1"/>
    </source>
</evidence>
<keyword evidence="4 9" id="KW-0732">Signal</keyword>
<protein>
    <recommendedName>
        <fullName evidence="10">Prolamin-like domain-containing protein</fullName>
    </recommendedName>
</protein>
<evidence type="ECO:0000256" key="9">
    <source>
        <dbReference type="SAM" id="SignalP"/>
    </source>
</evidence>
<comment type="similarity">
    <text evidence="8">Belongs to the plant egg cell-secreted peptide family.</text>
</comment>
<dbReference type="GO" id="GO:0031410">
    <property type="term" value="C:cytoplasmic vesicle"/>
    <property type="evidence" value="ECO:0007669"/>
    <property type="project" value="UniProtKB-SubCell"/>
</dbReference>
<evidence type="ECO:0000256" key="2">
    <source>
        <dbReference type="ARBA" id="ARBA00004613"/>
    </source>
</evidence>
<dbReference type="InterPro" id="IPR044711">
    <property type="entry name" value="EC11-15"/>
</dbReference>
<dbReference type="PANTHER" id="PTHR35293:SF10">
    <property type="entry name" value="EGG CELL-SECRETED PROTEIN 1.2-RELATED"/>
    <property type="match status" value="1"/>
</dbReference>
<evidence type="ECO:0000256" key="7">
    <source>
        <dbReference type="ARBA" id="ARBA00034457"/>
    </source>
</evidence>